<accession>A0ABR4LEU5</accession>
<gene>
    <name evidence="1" type="ORF">BJX67DRAFT_269204</name>
</gene>
<dbReference type="Proteomes" id="UP001610432">
    <property type="component" value="Unassembled WGS sequence"/>
</dbReference>
<dbReference type="EMBL" id="JBFXLQ010000057">
    <property type="protein sequence ID" value="KAL2863064.1"/>
    <property type="molecule type" value="Genomic_DNA"/>
</dbReference>
<keyword evidence="2" id="KW-1185">Reference proteome</keyword>
<dbReference type="GeneID" id="98141557"/>
<name>A0ABR4LEU5_9EURO</name>
<reference evidence="1 2" key="1">
    <citation type="submission" date="2024-07" db="EMBL/GenBank/DDBJ databases">
        <title>Section-level genome sequencing and comparative genomics of Aspergillus sections Usti and Cavernicolus.</title>
        <authorList>
            <consortium name="Lawrence Berkeley National Laboratory"/>
            <person name="Nybo J.L."/>
            <person name="Vesth T.C."/>
            <person name="Theobald S."/>
            <person name="Frisvad J.C."/>
            <person name="Larsen T.O."/>
            <person name="Kjaerboelling I."/>
            <person name="Rothschild-Mancinelli K."/>
            <person name="Lyhne E.K."/>
            <person name="Kogle M.E."/>
            <person name="Barry K."/>
            <person name="Clum A."/>
            <person name="Na H."/>
            <person name="Ledsgaard L."/>
            <person name="Lin J."/>
            <person name="Lipzen A."/>
            <person name="Kuo A."/>
            <person name="Riley R."/>
            <person name="Mondo S."/>
            <person name="Labutti K."/>
            <person name="Haridas S."/>
            <person name="Pangalinan J."/>
            <person name="Salamov A.A."/>
            <person name="Simmons B.A."/>
            <person name="Magnuson J.K."/>
            <person name="Chen J."/>
            <person name="Drula E."/>
            <person name="Henrissat B."/>
            <person name="Wiebenga A."/>
            <person name="Lubbers R.J."/>
            <person name="Gomes A.C."/>
            <person name="Macurrencykelacurrency M.R."/>
            <person name="Stajich J."/>
            <person name="Grigoriev I.V."/>
            <person name="Mortensen U.H."/>
            <person name="De Vries R.P."/>
            <person name="Baker S.E."/>
            <person name="Andersen M.R."/>
        </authorList>
    </citation>
    <scope>NUCLEOTIDE SEQUENCE [LARGE SCALE GENOMIC DNA]</scope>
    <source>
        <strain evidence="1 2">CBS 449.75</strain>
    </source>
</reference>
<evidence type="ECO:0000313" key="2">
    <source>
        <dbReference type="Proteomes" id="UP001610432"/>
    </source>
</evidence>
<sequence>MMASTGFGDFARLPYDIREQIWFDIAYPRRKSDKLRSLDEYLGIIRASRSLHEEIEFALFGGCVLELELSPLMLFTFSRENAPGGRFRGLGYAVFMQTTMHYVLDTYSRHGLGEFPFHILERVEIRILIPRPGDIITKFTLWSLIPEIVGLLKGAQFLRQLVFSIQEDQKHDQGNASDDLDYRFFLRAFCQLRKIATSIEVWPRDAAFTNAIDWESLVWVFGANLKLERESEQSAAINGQPASDNELQRQLARDWYRICLEAGHPNRNPGDALDTFTCIFHLIFPLWSCRKPSGQFEFEERFDWILDNCPEIIWDLDQWVSLLTKVRHVLEYKYCVTPELAWDTTLPELCEAIADATVKYWKLSQKPNAGSSTRSMMYQPS</sequence>
<organism evidence="1 2">
    <name type="scientific">Aspergillus lucknowensis</name>
    <dbReference type="NCBI Taxonomy" id="176173"/>
    <lineage>
        <taxon>Eukaryota</taxon>
        <taxon>Fungi</taxon>
        <taxon>Dikarya</taxon>
        <taxon>Ascomycota</taxon>
        <taxon>Pezizomycotina</taxon>
        <taxon>Eurotiomycetes</taxon>
        <taxon>Eurotiomycetidae</taxon>
        <taxon>Eurotiales</taxon>
        <taxon>Aspergillaceae</taxon>
        <taxon>Aspergillus</taxon>
        <taxon>Aspergillus subgen. Nidulantes</taxon>
    </lineage>
</organism>
<proteinExistence type="predicted"/>
<protein>
    <submittedName>
        <fullName evidence="1">Uncharacterized protein</fullName>
    </submittedName>
</protein>
<evidence type="ECO:0000313" key="1">
    <source>
        <dbReference type="EMBL" id="KAL2863064.1"/>
    </source>
</evidence>
<comment type="caution">
    <text evidence="1">The sequence shown here is derived from an EMBL/GenBank/DDBJ whole genome shotgun (WGS) entry which is preliminary data.</text>
</comment>
<dbReference type="RefSeq" id="XP_070882043.1">
    <property type="nucleotide sequence ID" value="XM_071026485.1"/>
</dbReference>